<dbReference type="KEGG" id="rsx:RhiXN_06380"/>
<name>A0A8H8NWH3_9AGAM</name>
<evidence type="ECO:0000313" key="1">
    <source>
        <dbReference type="EMBL" id="QRW21391.1"/>
    </source>
</evidence>
<dbReference type="RefSeq" id="XP_043181628.1">
    <property type="nucleotide sequence ID" value="XM_043326196.1"/>
</dbReference>
<proteinExistence type="predicted"/>
<gene>
    <name evidence="1" type="ORF">RhiXN_06380</name>
</gene>
<dbReference type="Proteomes" id="UP000650533">
    <property type="component" value="Chromosome 7"/>
</dbReference>
<dbReference type="EMBL" id="CP059664">
    <property type="protein sequence ID" value="QRW21391.1"/>
    <property type="molecule type" value="Genomic_DNA"/>
</dbReference>
<dbReference type="AlphaFoldDB" id="A0A8H8NWH3"/>
<reference evidence="1" key="1">
    <citation type="submission" date="2020-05" db="EMBL/GenBank/DDBJ databases">
        <title>Evolutionary and genomic comparisons of hybrid uninucleate and nonhybrid Rhizoctonia fungi.</title>
        <authorList>
            <person name="Li C."/>
            <person name="Chen X."/>
        </authorList>
    </citation>
    <scope>NUCLEOTIDE SEQUENCE</scope>
    <source>
        <strain evidence="1">AG-1 IA</strain>
    </source>
</reference>
<dbReference type="GeneID" id="67028659"/>
<sequence>MDNTMLGINAARNLHLFDNGFLQMIKKPPTTMVDPNGNIIDDPILTNLPCDSSSGNTNQTAPNPVPFDAELMGLLGNRKALTFIECMCNTFESQTEDLWGQWEEATKKLMQENIHARSPTIQYCEKGKFMKCKDVIIKQMDYGIWDAEVVLMNQKGWNLSDNMACLLKYRLSAITKMHMLWFNTPSLLLLHLMQMGALKDCKVL</sequence>
<evidence type="ECO:0000313" key="2">
    <source>
        <dbReference type="Proteomes" id="UP000650533"/>
    </source>
</evidence>
<protein>
    <submittedName>
        <fullName evidence="1">Chromosome partition</fullName>
    </submittedName>
</protein>
<organism evidence="1 2">
    <name type="scientific">Rhizoctonia solani</name>
    <dbReference type="NCBI Taxonomy" id="456999"/>
    <lineage>
        <taxon>Eukaryota</taxon>
        <taxon>Fungi</taxon>
        <taxon>Dikarya</taxon>
        <taxon>Basidiomycota</taxon>
        <taxon>Agaricomycotina</taxon>
        <taxon>Agaricomycetes</taxon>
        <taxon>Cantharellales</taxon>
        <taxon>Ceratobasidiaceae</taxon>
        <taxon>Rhizoctonia</taxon>
    </lineage>
</organism>
<accession>A0A8H8NWH3</accession>